<keyword evidence="1" id="KW-1133">Transmembrane helix</keyword>
<gene>
    <name evidence="2" type="ordered locus">Caur_2617</name>
</gene>
<dbReference type="EMBL" id="CP000909">
    <property type="protein sequence ID" value="ABY35823.1"/>
    <property type="molecule type" value="Genomic_DNA"/>
</dbReference>
<dbReference type="STRING" id="324602.Caur_2617"/>
<dbReference type="CDD" id="cd02947">
    <property type="entry name" value="TRX_family"/>
    <property type="match status" value="1"/>
</dbReference>
<protein>
    <recommendedName>
        <fullName evidence="4">Thioredoxin domain-containing protein</fullName>
    </recommendedName>
</protein>
<dbReference type="InterPro" id="IPR036249">
    <property type="entry name" value="Thioredoxin-like_sf"/>
</dbReference>
<evidence type="ECO:0000256" key="1">
    <source>
        <dbReference type="SAM" id="Phobius"/>
    </source>
</evidence>
<dbReference type="InParanoid" id="A9WIU6"/>
<dbReference type="KEGG" id="cau:Caur_2617"/>
<dbReference type="PATRIC" id="fig|324602.8.peg.2949"/>
<evidence type="ECO:0000313" key="2">
    <source>
        <dbReference type="EMBL" id="ABY35823.1"/>
    </source>
</evidence>
<sequence length="151" mass="16162">MLVERLLIIGVVTLAVLLVWAGVRYWQARTVRSLAQKSPFVGLVPTGKPAVVAFTTPGCRECHFRQAPALARLAGAVNDQVTQVTICTLQAADYPQLVTQLGILTAPATVVLDARGVVRHINLGFVDTPVLLQQVGLLTREVGIRQTTVAG</sequence>
<keyword evidence="1" id="KW-0812">Transmembrane</keyword>
<feature type="transmembrane region" description="Helical" evidence="1">
    <location>
        <begin position="6"/>
        <end position="26"/>
    </location>
</feature>
<keyword evidence="3" id="KW-1185">Reference proteome</keyword>
<dbReference type="HOGENOM" id="CLU_145413_0_0_0"/>
<dbReference type="SUPFAM" id="SSF52833">
    <property type="entry name" value="Thioredoxin-like"/>
    <property type="match status" value="1"/>
</dbReference>
<accession>A9WIU6</accession>
<organism evidence="2 3">
    <name type="scientific">Chloroflexus aurantiacus (strain ATCC 29366 / DSM 635 / J-10-fl)</name>
    <dbReference type="NCBI Taxonomy" id="324602"/>
    <lineage>
        <taxon>Bacteria</taxon>
        <taxon>Bacillati</taxon>
        <taxon>Chloroflexota</taxon>
        <taxon>Chloroflexia</taxon>
        <taxon>Chloroflexales</taxon>
        <taxon>Chloroflexineae</taxon>
        <taxon>Chloroflexaceae</taxon>
        <taxon>Chloroflexus</taxon>
    </lineage>
</organism>
<dbReference type="eggNOG" id="COG0526">
    <property type="taxonomic scope" value="Bacteria"/>
</dbReference>
<dbReference type="RefSeq" id="WP_012258476.1">
    <property type="nucleotide sequence ID" value="NC_010175.1"/>
</dbReference>
<keyword evidence="1" id="KW-0472">Membrane</keyword>
<dbReference type="Gene3D" id="3.40.30.10">
    <property type="entry name" value="Glutaredoxin"/>
    <property type="match status" value="1"/>
</dbReference>
<dbReference type="AlphaFoldDB" id="A9WIU6"/>
<proteinExistence type="predicted"/>
<dbReference type="EnsemblBacteria" id="ABY35823">
    <property type="protein sequence ID" value="ABY35823"/>
    <property type="gene ID" value="Caur_2617"/>
</dbReference>
<dbReference type="GO" id="GO:0045454">
    <property type="term" value="P:cell redox homeostasis"/>
    <property type="evidence" value="ECO:0000318"/>
    <property type="project" value="GO_Central"/>
</dbReference>
<name>A9WIU6_CHLAA</name>
<evidence type="ECO:0000313" key="3">
    <source>
        <dbReference type="Proteomes" id="UP000002008"/>
    </source>
</evidence>
<evidence type="ECO:0008006" key="4">
    <source>
        <dbReference type="Google" id="ProtNLM"/>
    </source>
</evidence>
<reference evidence="3" key="1">
    <citation type="journal article" date="2011" name="BMC Genomics">
        <title>Complete genome sequence of the filamentous anoxygenic phototrophic bacterium Chloroflexus aurantiacus.</title>
        <authorList>
            <person name="Tang K.H."/>
            <person name="Barry K."/>
            <person name="Chertkov O."/>
            <person name="Dalin E."/>
            <person name="Han C.S."/>
            <person name="Hauser L.J."/>
            <person name="Honchak B.M."/>
            <person name="Karbach L.E."/>
            <person name="Land M.L."/>
            <person name="Lapidus A."/>
            <person name="Larimer F.W."/>
            <person name="Mikhailova N."/>
            <person name="Pitluck S."/>
            <person name="Pierson B.K."/>
            <person name="Blankenship R.E."/>
        </authorList>
    </citation>
    <scope>NUCLEOTIDE SEQUENCE [LARGE SCALE GENOMIC DNA]</scope>
    <source>
        <strain evidence="3">ATCC 29366 / DSM 635 / J-10-fl</strain>
    </source>
</reference>
<dbReference type="Proteomes" id="UP000002008">
    <property type="component" value="Chromosome"/>
</dbReference>